<organism evidence="1 2">
    <name type="scientific">Streptomyces hirsutus</name>
    <dbReference type="NCBI Taxonomy" id="35620"/>
    <lineage>
        <taxon>Bacteria</taxon>
        <taxon>Bacillati</taxon>
        <taxon>Actinomycetota</taxon>
        <taxon>Actinomycetes</taxon>
        <taxon>Kitasatosporales</taxon>
        <taxon>Streptomycetaceae</taxon>
        <taxon>Streptomyces</taxon>
    </lineage>
</organism>
<name>A0ABZ1H2X3_9ACTN</name>
<dbReference type="EMBL" id="CP109134">
    <property type="protein sequence ID" value="WSD11725.1"/>
    <property type="molecule type" value="Genomic_DNA"/>
</dbReference>
<proteinExistence type="predicted"/>
<evidence type="ECO:0000313" key="2">
    <source>
        <dbReference type="Proteomes" id="UP001335325"/>
    </source>
</evidence>
<sequence length="68" mass="7317">MRSSIRMVIAGDTGIPVDVCGAAELRDRVVSRAHDTGHLMARVLLRARLDDVPPLRVAERLIGDPAGT</sequence>
<dbReference type="Proteomes" id="UP001335325">
    <property type="component" value="Chromosome"/>
</dbReference>
<reference evidence="1 2" key="1">
    <citation type="submission" date="2022-10" db="EMBL/GenBank/DDBJ databases">
        <title>The complete genomes of actinobacterial strains from the NBC collection.</title>
        <authorList>
            <person name="Joergensen T.S."/>
            <person name="Alvarez Arevalo M."/>
            <person name="Sterndorff E.B."/>
            <person name="Faurdal D."/>
            <person name="Vuksanovic O."/>
            <person name="Mourched A.-S."/>
            <person name="Charusanti P."/>
            <person name="Shaw S."/>
            <person name="Blin K."/>
            <person name="Weber T."/>
        </authorList>
    </citation>
    <scope>NUCLEOTIDE SEQUENCE [LARGE SCALE GENOMIC DNA]</scope>
    <source>
        <strain evidence="1 2">NBC 01753</strain>
    </source>
</reference>
<keyword evidence="2" id="KW-1185">Reference proteome</keyword>
<accession>A0ABZ1H2X3</accession>
<dbReference type="GeneID" id="91547979"/>
<dbReference type="RefSeq" id="WP_326757307.1">
    <property type="nucleotide sequence ID" value="NZ_CP109134.1"/>
</dbReference>
<evidence type="ECO:0000313" key="1">
    <source>
        <dbReference type="EMBL" id="WSD11725.1"/>
    </source>
</evidence>
<gene>
    <name evidence="1" type="ORF">OIE73_35420</name>
</gene>
<protein>
    <submittedName>
        <fullName evidence="1">Uncharacterized protein</fullName>
    </submittedName>
</protein>